<dbReference type="InterPro" id="IPR007138">
    <property type="entry name" value="ABM_dom"/>
</dbReference>
<dbReference type="EMBL" id="CP129013">
    <property type="protein sequence ID" value="WLR41164.1"/>
    <property type="molecule type" value="Genomic_DNA"/>
</dbReference>
<dbReference type="SUPFAM" id="SSF54909">
    <property type="entry name" value="Dimeric alpha+beta barrel"/>
    <property type="match status" value="1"/>
</dbReference>
<evidence type="ECO:0000259" key="1">
    <source>
        <dbReference type="Pfam" id="PF03992"/>
    </source>
</evidence>
<proteinExistence type="predicted"/>
<dbReference type="InterPro" id="IPR011008">
    <property type="entry name" value="Dimeric_a/b-barrel"/>
</dbReference>
<dbReference type="Proteomes" id="UP001197974">
    <property type="component" value="Chromosome"/>
</dbReference>
<dbReference type="Gene3D" id="3.30.70.100">
    <property type="match status" value="1"/>
</dbReference>
<sequence>MVTEVVFFNIKQGMEEDFEKEFSKAVLYMMKAKGYITHSLHKCIQENERYMVQVEWESVNHHKKEFVESELFNSWNDIMEKFFTEVHMEYFQQLLD</sequence>
<feature type="domain" description="ABM" evidence="1">
    <location>
        <begin position="1"/>
        <end position="72"/>
    </location>
</feature>
<dbReference type="GO" id="GO:0004497">
    <property type="term" value="F:monooxygenase activity"/>
    <property type="evidence" value="ECO:0007669"/>
    <property type="project" value="UniProtKB-KW"/>
</dbReference>
<dbReference type="Pfam" id="PF03992">
    <property type="entry name" value="ABM"/>
    <property type="match status" value="1"/>
</dbReference>
<evidence type="ECO:0000313" key="3">
    <source>
        <dbReference type="Proteomes" id="UP001197974"/>
    </source>
</evidence>
<keyword evidence="2" id="KW-0560">Oxidoreductase</keyword>
<reference evidence="2 3" key="1">
    <citation type="submission" date="2023-06" db="EMBL/GenBank/DDBJ databases">
        <title>Five Gram-positive bacteria isolated from mangrove sediments in Shenzhen, Guangdong, China.</title>
        <authorList>
            <person name="Yu S."/>
            <person name="Zheng W."/>
            <person name="Huang Y."/>
        </authorList>
    </citation>
    <scope>NUCLEOTIDE SEQUENCE [LARGE SCALE GENOMIC DNA]</scope>
    <source>
        <strain evidence="2 3">SaN35-3</strain>
    </source>
</reference>
<organism evidence="2 3">
    <name type="scientific">Bacillus carboniphilus</name>
    <dbReference type="NCBI Taxonomy" id="86663"/>
    <lineage>
        <taxon>Bacteria</taxon>
        <taxon>Bacillati</taxon>
        <taxon>Bacillota</taxon>
        <taxon>Bacilli</taxon>
        <taxon>Bacillales</taxon>
        <taxon>Bacillaceae</taxon>
        <taxon>Bacillus</taxon>
    </lineage>
</organism>
<evidence type="ECO:0000313" key="2">
    <source>
        <dbReference type="EMBL" id="WLR41164.1"/>
    </source>
</evidence>
<name>A0ABY9JP28_9BACI</name>
<keyword evidence="3" id="KW-1185">Reference proteome</keyword>
<keyword evidence="2" id="KW-0503">Monooxygenase</keyword>
<protein>
    <submittedName>
        <fullName evidence="2">Antibiotic biosynthesis monooxygenase</fullName>
    </submittedName>
</protein>
<gene>
    <name evidence="2" type="ORF">LC087_09275</name>
</gene>
<accession>A0ABY9JP28</accession>
<dbReference type="RefSeq" id="WP_226539115.1">
    <property type="nucleotide sequence ID" value="NZ_CP129013.1"/>
</dbReference>